<keyword evidence="4 6" id="KW-1133">Transmembrane helix</keyword>
<dbReference type="Pfam" id="PF01169">
    <property type="entry name" value="GDT1"/>
    <property type="match status" value="2"/>
</dbReference>
<evidence type="ECO:0000256" key="4">
    <source>
        <dbReference type="ARBA" id="ARBA00022989"/>
    </source>
</evidence>
<feature type="transmembrane region" description="Helical" evidence="6">
    <location>
        <begin position="68"/>
        <end position="86"/>
    </location>
</feature>
<dbReference type="GeneID" id="303367991"/>
<dbReference type="PANTHER" id="PTHR12608:SF1">
    <property type="entry name" value="TRANSMEMBRANE PROTEIN 165"/>
    <property type="match status" value="1"/>
</dbReference>
<dbReference type="AlphaFoldDB" id="A0A1T4PXW6"/>
<keyword evidence="8" id="KW-1185">Reference proteome</keyword>
<reference evidence="7 8" key="1">
    <citation type="submission" date="2017-02" db="EMBL/GenBank/DDBJ databases">
        <authorList>
            <person name="Peterson S.W."/>
        </authorList>
    </citation>
    <scope>NUCLEOTIDE SEQUENCE [LARGE SCALE GENOMIC DNA]</scope>
    <source>
        <strain evidence="7 8">ATCC BAA-909</strain>
    </source>
</reference>
<feature type="transmembrane region" description="Helical" evidence="6">
    <location>
        <begin position="40"/>
        <end position="62"/>
    </location>
</feature>
<dbReference type="GO" id="GO:0016020">
    <property type="term" value="C:membrane"/>
    <property type="evidence" value="ECO:0007669"/>
    <property type="project" value="UniProtKB-SubCell"/>
</dbReference>
<evidence type="ECO:0000256" key="2">
    <source>
        <dbReference type="ARBA" id="ARBA00009190"/>
    </source>
</evidence>
<name>A0A1T4PXW6_9SPIR</name>
<feature type="transmembrane region" description="Helical" evidence="6">
    <location>
        <begin position="172"/>
        <end position="191"/>
    </location>
</feature>
<comment type="similarity">
    <text evidence="2 6">Belongs to the GDT1 family.</text>
</comment>
<dbReference type="InterPro" id="IPR001727">
    <property type="entry name" value="GDT1-like"/>
</dbReference>
<dbReference type="EMBL" id="FUXC01000011">
    <property type="protein sequence ID" value="SJZ96362.1"/>
    <property type="molecule type" value="Genomic_DNA"/>
</dbReference>
<protein>
    <recommendedName>
        <fullName evidence="6">GDT1 family protein</fullName>
    </recommendedName>
</protein>
<accession>A0A1T4PXW6</accession>
<comment type="subcellular location">
    <subcellularLocation>
        <location evidence="1 6">Membrane</location>
        <topology evidence="1 6">Multi-pass membrane protein</topology>
    </subcellularLocation>
</comment>
<evidence type="ECO:0000256" key="5">
    <source>
        <dbReference type="ARBA" id="ARBA00023136"/>
    </source>
</evidence>
<evidence type="ECO:0000256" key="6">
    <source>
        <dbReference type="RuleBase" id="RU365102"/>
    </source>
</evidence>
<evidence type="ECO:0000256" key="3">
    <source>
        <dbReference type="ARBA" id="ARBA00022692"/>
    </source>
</evidence>
<dbReference type="PANTHER" id="PTHR12608">
    <property type="entry name" value="TRANSMEMBRANE PROTEIN HTP-1 RELATED"/>
    <property type="match status" value="1"/>
</dbReference>
<dbReference type="RefSeq" id="WP_143592656.1">
    <property type="nucleotide sequence ID" value="NZ_FUXC01000011.1"/>
</dbReference>
<organism evidence="7 8">
    <name type="scientific">Treponema berlinense</name>
    <dbReference type="NCBI Taxonomy" id="225004"/>
    <lineage>
        <taxon>Bacteria</taxon>
        <taxon>Pseudomonadati</taxon>
        <taxon>Spirochaetota</taxon>
        <taxon>Spirochaetia</taxon>
        <taxon>Spirochaetales</taxon>
        <taxon>Treponemataceae</taxon>
        <taxon>Treponema</taxon>
    </lineage>
</organism>
<gene>
    <name evidence="7" type="ORF">SAMN02745152_01763</name>
</gene>
<proteinExistence type="inferred from homology"/>
<feature type="transmembrane region" description="Helical" evidence="6">
    <location>
        <begin position="141"/>
        <end position="165"/>
    </location>
</feature>
<evidence type="ECO:0000313" key="7">
    <source>
        <dbReference type="EMBL" id="SJZ96362.1"/>
    </source>
</evidence>
<keyword evidence="5 6" id="KW-0472">Membrane</keyword>
<sequence length="240" mass="26043">MENFLAVFFTVMITDFVAEFGDKTQLLLIGMTSKYKIRDIVLGTLVAVLVLNGIAVFIGGALNELLNSFLWAVKFVAAAAFIYFAVTTLKSDDDEDEEESGSKIKFAPLAVFCTFFVAELGDKTQLTAVTFGANYGLSKVFVIWFACSIGLFAADIIGMLIGYLLKTKAPDGILKILSFVLFAGFGIFTVYQGLSLLQESLAVKGSDVLVPIWLVLAVVAVVFAGLCLLQLKLNKKSKKK</sequence>
<keyword evidence="3 6" id="KW-0812">Transmembrane</keyword>
<dbReference type="GO" id="GO:0046873">
    <property type="term" value="F:metal ion transmembrane transporter activity"/>
    <property type="evidence" value="ECO:0007669"/>
    <property type="project" value="InterPro"/>
</dbReference>
<evidence type="ECO:0000256" key="1">
    <source>
        <dbReference type="ARBA" id="ARBA00004141"/>
    </source>
</evidence>
<evidence type="ECO:0000313" key="8">
    <source>
        <dbReference type="Proteomes" id="UP000190395"/>
    </source>
</evidence>
<feature type="transmembrane region" description="Helical" evidence="6">
    <location>
        <begin position="211"/>
        <end position="231"/>
    </location>
</feature>
<dbReference type="Proteomes" id="UP000190395">
    <property type="component" value="Unassembled WGS sequence"/>
</dbReference>
<dbReference type="OrthoDB" id="9801356at2"/>